<keyword evidence="2" id="KW-1133">Transmembrane helix</keyword>
<keyword evidence="3" id="KW-0732">Signal</keyword>
<protein>
    <recommendedName>
        <fullName evidence="6">Protein BatD</fullName>
    </recommendedName>
</protein>
<gene>
    <name evidence="4" type="ORF">Pla163_25970</name>
</gene>
<dbReference type="Proteomes" id="UP000319342">
    <property type="component" value="Chromosome"/>
</dbReference>
<feature type="transmembrane region" description="Helical" evidence="2">
    <location>
        <begin position="252"/>
        <end position="271"/>
    </location>
</feature>
<feature type="region of interest" description="Disordered" evidence="1">
    <location>
        <begin position="396"/>
        <end position="419"/>
    </location>
</feature>
<evidence type="ECO:0000313" key="4">
    <source>
        <dbReference type="EMBL" id="QDU85466.1"/>
    </source>
</evidence>
<proteinExistence type="predicted"/>
<feature type="signal peptide" evidence="3">
    <location>
        <begin position="1"/>
        <end position="25"/>
    </location>
</feature>
<name>A0A518D1W6_9BACT</name>
<keyword evidence="5" id="KW-1185">Reference proteome</keyword>
<dbReference type="AlphaFoldDB" id="A0A518D1W6"/>
<evidence type="ECO:0000256" key="1">
    <source>
        <dbReference type="SAM" id="MobiDB-lite"/>
    </source>
</evidence>
<keyword evidence="2" id="KW-0472">Membrane</keyword>
<evidence type="ECO:0000256" key="2">
    <source>
        <dbReference type="SAM" id="Phobius"/>
    </source>
</evidence>
<reference evidence="4 5" key="1">
    <citation type="submission" date="2019-02" db="EMBL/GenBank/DDBJ databases">
        <title>Deep-cultivation of Planctomycetes and their phenomic and genomic characterization uncovers novel biology.</title>
        <authorList>
            <person name="Wiegand S."/>
            <person name="Jogler M."/>
            <person name="Boedeker C."/>
            <person name="Pinto D."/>
            <person name="Vollmers J."/>
            <person name="Rivas-Marin E."/>
            <person name="Kohn T."/>
            <person name="Peeters S.H."/>
            <person name="Heuer A."/>
            <person name="Rast P."/>
            <person name="Oberbeckmann S."/>
            <person name="Bunk B."/>
            <person name="Jeske O."/>
            <person name="Meyerdierks A."/>
            <person name="Storesund J.E."/>
            <person name="Kallscheuer N."/>
            <person name="Luecker S."/>
            <person name="Lage O.M."/>
            <person name="Pohl T."/>
            <person name="Merkel B.J."/>
            <person name="Hornburger P."/>
            <person name="Mueller R.-W."/>
            <person name="Bruemmer F."/>
            <person name="Labrenz M."/>
            <person name="Spormann A.M."/>
            <person name="Op den Camp H."/>
            <person name="Overmann J."/>
            <person name="Amann R."/>
            <person name="Jetten M.S.M."/>
            <person name="Mascher T."/>
            <person name="Medema M.H."/>
            <person name="Devos D.P."/>
            <person name="Kaster A.-K."/>
            <person name="Ovreas L."/>
            <person name="Rohde M."/>
            <person name="Galperin M.Y."/>
            <person name="Jogler C."/>
        </authorList>
    </citation>
    <scope>NUCLEOTIDE SEQUENCE [LARGE SCALE GENOMIC DNA]</scope>
    <source>
        <strain evidence="4 5">Pla163</strain>
    </source>
</reference>
<evidence type="ECO:0008006" key="6">
    <source>
        <dbReference type="Google" id="ProtNLM"/>
    </source>
</evidence>
<feature type="chain" id="PRO_5021754390" description="Protein BatD" evidence="3">
    <location>
        <begin position="26"/>
        <end position="419"/>
    </location>
</feature>
<accession>A0A518D1W6</accession>
<sequence precursor="true">MSGALLRSLSALVLALSLWPGPVLGAPLLAPAHASTTPAPTATAARPALATVPQDAAVAPAFEGILDVWVEAPTDAVEVGQPFELSVVCRHGRDVEVRAAAAVVRDVLTAERGFHVFDVVALPDLPADGARASATGFADGATLVTRITYRVASLSLEPASVEGGGLVWNPERALTGLGVEYAPALADDAPANTERTFEFRVARALDGASAEGDEPAQALVTVRGLIGPGARGPRPMPEPLTTEAEAPLWNRAAWIGGGATFLFLVALVVALRGNRVARASTGPPPDRATVLEGLLEGVASGSVELRQAAFDAVVHVRAGFAERGASGDRSLTDEEWRATLGEDLFRMGEQVDLDRFLARAVAVRYAPARPTRWAIEELIRDALTFERATLDFAGGPSGDPVRASGTATRDVATSRGGAA</sequence>
<keyword evidence="2" id="KW-0812">Transmembrane</keyword>
<dbReference type="EMBL" id="CP036290">
    <property type="protein sequence ID" value="QDU85466.1"/>
    <property type="molecule type" value="Genomic_DNA"/>
</dbReference>
<dbReference type="RefSeq" id="WP_145188869.1">
    <property type="nucleotide sequence ID" value="NZ_CP036290.1"/>
</dbReference>
<evidence type="ECO:0000313" key="5">
    <source>
        <dbReference type="Proteomes" id="UP000319342"/>
    </source>
</evidence>
<evidence type="ECO:0000256" key="3">
    <source>
        <dbReference type="SAM" id="SignalP"/>
    </source>
</evidence>
<organism evidence="4 5">
    <name type="scientific">Rohdeia mirabilis</name>
    <dbReference type="NCBI Taxonomy" id="2528008"/>
    <lineage>
        <taxon>Bacteria</taxon>
        <taxon>Pseudomonadati</taxon>
        <taxon>Planctomycetota</taxon>
        <taxon>Planctomycetia</taxon>
        <taxon>Planctomycetia incertae sedis</taxon>
        <taxon>Rohdeia</taxon>
    </lineage>
</organism>